<feature type="domain" description="PAS" evidence="6">
    <location>
        <begin position="158"/>
        <end position="202"/>
    </location>
</feature>
<dbReference type="SUPFAM" id="SSF52172">
    <property type="entry name" value="CheY-like"/>
    <property type="match status" value="1"/>
</dbReference>
<keyword evidence="7" id="KW-0808">Transferase</keyword>
<dbReference type="EMBL" id="CP022163">
    <property type="protein sequence ID" value="ATB28538.1"/>
    <property type="molecule type" value="Genomic_DNA"/>
</dbReference>
<dbReference type="PROSITE" id="PS50112">
    <property type="entry name" value="PAS"/>
    <property type="match status" value="1"/>
</dbReference>
<dbReference type="SMART" id="SM00387">
    <property type="entry name" value="HATPase_c"/>
    <property type="match status" value="1"/>
</dbReference>
<keyword evidence="1 2" id="KW-0597">Phosphoprotein</keyword>
<dbReference type="InterPro" id="IPR003594">
    <property type="entry name" value="HATPase_dom"/>
</dbReference>
<dbReference type="Gene3D" id="3.40.50.2300">
    <property type="match status" value="1"/>
</dbReference>
<protein>
    <submittedName>
        <fullName evidence="7">Hybrid sensor histidine kinase/response regulator</fullName>
    </submittedName>
</protein>
<evidence type="ECO:0000256" key="1">
    <source>
        <dbReference type="ARBA" id="ARBA00022553"/>
    </source>
</evidence>
<dbReference type="PANTHER" id="PTHR43547:SF2">
    <property type="entry name" value="HYBRID SIGNAL TRANSDUCTION HISTIDINE KINASE C"/>
    <property type="match status" value="1"/>
</dbReference>
<evidence type="ECO:0000259" key="5">
    <source>
        <dbReference type="PROSITE" id="PS50110"/>
    </source>
</evidence>
<feature type="modified residue" description="4-aspartylphosphate" evidence="2">
    <location>
        <position position="605"/>
    </location>
</feature>
<dbReference type="InterPro" id="IPR001789">
    <property type="entry name" value="Sig_transdc_resp-reg_receiver"/>
</dbReference>
<feature type="domain" description="Histidine kinase" evidence="4">
    <location>
        <begin position="323"/>
        <end position="531"/>
    </location>
</feature>
<feature type="region of interest" description="Disordered" evidence="3">
    <location>
        <begin position="667"/>
        <end position="687"/>
    </location>
</feature>
<dbReference type="OrthoDB" id="5481592at2"/>
<dbReference type="Proteomes" id="UP000217289">
    <property type="component" value="Chromosome"/>
</dbReference>
<dbReference type="KEGG" id="mbd:MEBOL_001986"/>
<dbReference type="Pfam" id="PF00072">
    <property type="entry name" value="Response_reg"/>
    <property type="match status" value="1"/>
</dbReference>
<sequence>MVIPFLQNTPPPVDPVAALLPLLEEEPERVVRLWAKRLRAETYELDLPGRDLRTPLRALMNELVRLLRDRGRDALLLWPEVVRPHGARRYSQRFEAEDLAREFKALEEVLIYLYARRNGQRVEAEVASFIVELVGEAHASAQASYARVLKTEEVRFREAAVMESVLHHVDVGIMLVEVDGAVSFASPPVSRLLGVPMRSVVGTRSSMALATVLSQVNARHPGGAPFKVLDMPFTRALRERSSVHGVWMGVERPGGGEVSLELSATPIFEENGELAGVIQTFTDRTEAANKSKALLSAHGELRRLQGRLLQRTRTQALGQLATGAAHALNNFLNVLRLRITLLRREFNPEHLDALDKTVGHVGELVARLQEFNVQRTEEHLGDVQVDATVREALELVGPELEQREHPVTVEPRLGDPGAVRADAGFFRELVVNLLLAERERLGDEGGHVVVETRESPDGEALLRVEDSGPPYALEEMTRMFEPLSREVGAPQRSLLLAVSREQVRRWGGELTVENLSGGQGAAFVVRLPLVRAGAEEEALAHARSEVEPRRLHPTRRVLVVDDDPDNARMMAEVLGEEGYDVKVAHSGDVALKMWEERRYDAALLDAVMPDLSGWDVARELRKRSPQALLAIVTGMDVRGQNRANLALVDAVFRKPIDVGALDDFLGQAQAPSSPGGIGPREDAPAPE</sequence>
<name>A0A250IBE9_9BACT</name>
<feature type="domain" description="Response regulatory" evidence="5">
    <location>
        <begin position="556"/>
        <end position="669"/>
    </location>
</feature>
<dbReference type="InterPro" id="IPR035965">
    <property type="entry name" value="PAS-like_dom_sf"/>
</dbReference>
<dbReference type="InterPro" id="IPR011006">
    <property type="entry name" value="CheY-like_superfamily"/>
</dbReference>
<dbReference type="SMART" id="SM00448">
    <property type="entry name" value="REC"/>
    <property type="match status" value="1"/>
</dbReference>
<dbReference type="PROSITE" id="PS50110">
    <property type="entry name" value="RESPONSE_REGULATORY"/>
    <property type="match status" value="1"/>
</dbReference>
<dbReference type="GO" id="GO:0000155">
    <property type="term" value="F:phosphorelay sensor kinase activity"/>
    <property type="evidence" value="ECO:0007669"/>
    <property type="project" value="TreeGrafter"/>
</dbReference>
<proteinExistence type="predicted"/>
<dbReference type="AlphaFoldDB" id="A0A250IBE9"/>
<dbReference type="Gene3D" id="3.30.450.20">
    <property type="entry name" value="PAS domain"/>
    <property type="match status" value="1"/>
</dbReference>
<dbReference type="SUPFAM" id="SSF55785">
    <property type="entry name" value="PYP-like sensor domain (PAS domain)"/>
    <property type="match status" value="1"/>
</dbReference>
<dbReference type="InterPro" id="IPR036890">
    <property type="entry name" value="HATPase_C_sf"/>
</dbReference>
<dbReference type="InterPro" id="IPR005467">
    <property type="entry name" value="His_kinase_dom"/>
</dbReference>
<dbReference type="Gene3D" id="1.10.287.130">
    <property type="match status" value="1"/>
</dbReference>
<reference evidence="7 8" key="1">
    <citation type="submission" date="2017-06" db="EMBL/GenBank/DDBJ databases">
        <authorList>
            <person name="Kim H.J."/>
            <person name="Triplett B.A."/>
        </authorList>
    </citation>
    <scope>NUCLEOTIDE SEQUENCE [LARGE SCALE GENOMIC DNA]</scope>
    <source>
        <strain evidence="7 8">DSM 14713</strain>
    </source>
</reference>
<keyword evidence="8" id="KW-1185">Reference proteome</keyword>
<dbReference type="Pfam" id="PF02518">
    <property type="entry name" value="HATPase_c"/>
    <property type="match status" value="1"/>
</dbReference>
<evidence type="ECO:0000256" key="2">
    <source>
        <dbReference type="PROSITE-ProRule" id="PRU00169"/>
    </source>
</evidence>
<dbReference type="RefSeq" id="WP_095977208.1">
    <property type="nucleotide sequence ID" value="NZ_CP022163.1"/>
</dbReference>
<organism evidence="7 8">
    <name type="scientific">Melittangium boletus DSM 14713</name>
    <dbReference type="NCBI Taxonomy" id="1294270"/>
    <lineage>
        <taxon>Bacteria</taxon>
        <taxon>Pseudomonadati</taxon>
        <taxon>Myxococcota</taxon>
        <taxon>Myxococcia</taxon>
        <taxon>Myxococcales</taxon>
        <taxon>Cystobacterineae</taxon>
        <taxon>Archangiaceae</taxon>
        <taxon>Melittangium</taxon>
    </lineage>
</organism>
<evidence type="ECO:0000313" key="8">
    <source>
        <dbReference type="Proteomes" id="UP000217289"/>
    </source>
</evidence>
<evidence type="ECO:0000256" key="3">
    <source>
        <dbReference type="SAM" id="MobiDB-lite"/>
    </source>
</evidence>
<evidence type="ECO:0000259" key="6">
    <source>
        <dbReference type="PROSITE" id="PS50112"/>
    </source>
</evidence>
<dbReference type="PANTHER" id="PTHR43547">
    <property type="entry name" value="TWO-COMPONENT HISTIDINE KINASE"/>
    <property type="match status" value="1"/>
</dbReference>
<dbReference type="Gene3D" id="3.30.565.10">
    <property type="entry name" value="Histidine kinase-like ATPase, C-terminal domain"/>
    <property type="match status" value="1"/>
</dbReference>
<gene>
    <name evidence="7" type="ORF">MEBOL_001986</name>
</gene>
<evidence type="ECO:0000313" key="7">
    <source>
        <dbReference type="EMBL" id="ATB28538.1"/>
    </source>
</evidence>
<accession>A0A250IBE9</accession>
<evidence type="ECO:0000259" key="4">
    <source>
        <dbReference type="PROSITE" id="PS50109"/>
    </source>
</evidence>
<dbReference type="InterPro" id="IPR000014">
    <property type="entry name" value="PAS"/>
</dbReference>
<dbReference type="SUPFAM" id="SSF55874">
    <property type="entry name" value="ATPase domain of HSP90 chaperone/DNA topoisomerase II/histidine kinase"/>
    <property type="match status" value="1"/>
</dbReference>
<dbReference type="PROSITE" id="PS50109">
    <property type="entry name" value="HIS_KIN"/>
    <property type="match status" value="1"/>
</dbReference>
<keyword evidence="7" id="KW-0418">Kinase</keyword>